<keyword evidence="2 5" id="KW-0813">Transport</keyword>
<protein>
    <recommendedName>
        <fullName evidence="5">Putrescine-binding periplasmic protein</fullName>
    </recommendedName>
</protein>
<dbReference type="Pfam" id="PF01547">
    <property type="entry name" value="SBP_bac_1"/>
    <property type="match status" value="1"/>
</dbReference>
<organism evidence="7 8">
    <name type="scientific">Vogesella aquatica</name>
    <dbReference type="NCBI Taxonomy" id="2984206"/>
    <lineage>
        <taxon>Bacteria</taxon>
        <taxon>Pseudomonadati</taxon>
        <taxon>Pseudomonadota</taxon>
        <taxon>Betaproteobacteria</taxon>
        <taxon>Neisseriales</taxon>
        <taxon>Chromobacteriaceae</taxon>
        <taxon>Vogesella</taxon>
    </lineage>
</organism>
<keyword evidence="3 6" id="KW-0732">Signal</keyword>
<evidence type="ECO:0000256" key="3">
    <source>
        <dbReference type="ARBA" id="ARBA00022729"/>
    </source>
</evidence>
<keyword evidence="4 5" id="KW-0574">Periplasm</keyword>
<dbReference type="Gene3D" id="3.40.190.10">
    <property type="entry name" value="Periplasmic binding protein-like II"/>
    <property type="match status" value="2"/>
</dbReference>
<comment type="similarity">
    <text evidence="5">Belongs to the bacterial solute-binding protein PotD/PotF family.</text>
</comment>
<evidence type="ECO:0000256" key="6">
    <source>
        <dbReference type="SAM" id="SignalP"/>
    </source>
</evidence>
<dbReference type="EMBL" id="JAQQLF010000032">
    <property type="protein sequence ID" value="MDC7719102.1"/>
    <property type="molecule type" value="Genomic_DNA"/>
</dbReference>
<evidence type="ECO:0000313" key="7">
    <source>
        <dbReference type="EMBL" id="MDC7719102.1"/>
    </source>
</evidence>
<dbReference type="PRINTS" id="PR00909">
    <property type="entry name" value="SPERMDNBNDNG"/>
</dbReference>
<feature type="chain" id="PRO_5046664687" description="Putrescine-binding periplasmic protein" evidence="6">
    <location>
        <begin position="24"/>
        <end position="363"/>
    </location>
</feature>
<evidence type="ECO:0000313" key="8">
    <source>
        <dbReference type="Proteomes" id="UP001219956"/>
    </source>
</evidence>
<dbReference type="PIRSF" id="PIRSF019574">
    <property type="entry name" value="Periplasmic_polyamine_BP"/>
    <property type="match status" value="1"/>
</dbReference>
<evidence type="ECO:0000256" key="4">
    <source>
        <dbReference type="ARBA" id="ARBA00022764"/>
    </source>
</evidence>
<comment type="function">
    <text evidence="5">Required for the activity of the bacterial periplasmic transport system of putrescine.</text>
</comment>
<feature type="signal peptide" evidence="6">
    <location>
        <begin position="1"/>
        <end position="23"/>
    </location>
</feature>
<proteinExistence type="inferred from homology"/>
<dbReference type="PANTHER" id="PTHR30222">
    <property type="entry name" value="SPERMIDINE/PUTRESCINE-BINDING PERIPLASMIC PROTEIN"/>
    <property type="match status" value="1"/>
</dbReference>
<dbReference type="RefSeq" id="WP_272753287.1">
    <property type="nucleotide sequence ID" value="NZ_JAQQLF010000032.1"/>
</dbReference>
<dbReference type="InterPro" id="IPR006059">
    <property type="entry name" value="SBP"/>
</dbReference>
<accession>A0ABT5J338</accession>
<evidence type="ECO:0000256" key="2">
    <source>
        <dbReference type="ARBA" id="ARBA00022448"/>
    </source>
</evidence>
<reference evidence="7 8" key="1">
    <citation type="submission" date="2023-01" db="EMBL/GenBank/DDBJ databases">
        <title>Novel species of the genus Vogesella isolated from rivers.</title>
        <authorList>
            <person name="Lu H."/>
        </authorList>
    </citation>
    <scope>NUCLEOTIDE SEQUENCE [LARGE SCALE GENOMIC DNA]</scope>
    <source>
        <strain evidence="7 8">DC21W</strain>
    </source>
</reference>
<dbReference type="PANTHER" id="PTHR30222:SF12">
    <property type="entry name" value="NORSPERMIDINE SENSOR"/>
    <property type="match status" value="1"/>
</dbReference>
<dbReference type="InterPro" id="IPR001188">
    <property type="entry name" value="Sperm_putr-bd"/>
</dbReference>
<comment type="subcellular location">
    <subcellularLocation>
        <location evidence="1 5">Periplasm</location>
    </subcellularLocation>
</comment>
<keyword evidence="8" id="KW-1185">Reference proteome</keyword>
<evidence type="ECO:0000256" key="5">
    <source>
        <dbReference type="PIRNR" id="PIRNR019574"/>
    </source>
</evidence>
<dbReference type="Proteomes" id="UP001219956">
    <property type="component" value="Unassembled WGS sequence"/>
</dbReference>
<sequence length="363" mass="39635">MTALIYRPLLAIALAATTLASHAAGVVNVYNWTDYVADSTNANFSRATGIKVRYDVFDSNEILRAKLMTGKSGYDVVVPSHNTLALGIRGGLFLPLDKAKLPNLKNLDPAILKLVEQFDPGQRYGVPNYWGFNTVGINVDKVNKALGGKLPANPWDLIFQPEYAAKLQGCGISVLDSPSEFFPGALHYFGFDPNSNKLADYQAVASKLKAVRPYYKVFSSSGYYNQMASGDLCVAMGYNGDFNLARQRAEEARNGVKIQALIPPGVDLWVDMWAIPRDAANVDNAHAYINAMLEPKTAAANADHVAYATAVLAARPYMKPALVNNRTIFPQAADLQGSYVSLTQDAKTISGYTRIWQQLRSGR</sequence>
<dbReference type="SUPFAM" id="SSF53850">
    <property type="entry name" value="Periplasmic binding protein-like II"/>
    <property type="match status" value="1"/>
</dbReference>
<gene>
    <name evidence="7" type="ORF">PQU95_18020</name>
</gene>
<comment type="caution">
    <text evidence="7">The sequence shown here is derived from an EMBL/GenBank/DDBJ whole genome shotgun (WGS) entry which is preliminary data.</text>
</comment>
<name>A0ABT5J338_9NEIS</name>
<evidence type="ECO:0000256" key="1">
    <source>
        <dbReference type="ARBA" id="ARBA00004418"/>
    </source>
</evidence>